<evidence type="ECO:0000313" key="2">
    <source>
        <dbReference type="Proteomes" id="UP000499080"/>
    </source>
</evidence>
<name>A0A4Y2J4X8_ARAVE</name>
<reference evidence="1 2" key="1">
    <citation type="journal article" date="2019" name="Sci. Rep.">
        <title>Orb-weaving spider Araneus ventricosus genome elucidates the spidroin gene catalogue.</title>
        <authorList>
            <person name="Kono N."/>
            <person name="Nakamura H."/>
            <person name="Ohtoshi R."/>
            <person name="Moran D.A.P."/>
            <person name="Shinohara A."/>
            <person name="Yoshida Y."/>
            <person name="Fujiwara M."/>
            <person name="Mori M."/>
            <person name="Tomita M."/>
            <person name="Arakawa K."/>
        </authorList>
    </citation>
    <scope>NUCLEOTIDE SEQUENCE [LARGE SCALE GENOMIC DNA]</scope>
</reference>
<sequence>MNVMMEKESHFSQCILKFGKVKRGQATKAHGKPSNALFNLEVAISGRGPFKTTSLQSDSDHVPSSSLRFRKPLVSTLLIVVNKIGNASSWLNQTR</sequence>
<organism evidence="1 2">
    <name type="scientific">Araneus ventricosus</name>
    <name type="common">Orbweaver spider</name>
    <name type="synonym">Epeira ventricosa</name>
    <dbReference type="NCBI Taxonomy" id="182803"/>
    <lineage>
        <taxon>Eukaryota</taxon>
        <taxon>Metazoa</taxon>
        <taxon>Ecdysozoa</taxon>
        <taxon>Arthropoda</taxon>
        <taxon>Chelicerata</taxon>
        <taxon>Arachnida</taxon>
        <taxon>Araneae</taxon>
        <taxon>Araneomorphae</taxon>
        <taxon>Entelegynae</taxon>
        <taxon>Araneoidea</taxon>
        <taxon>Araneidae</taxon>
        <taxon>Araneus</taxon>
    </lineage>
</organism>
<dbReference type="EMBL" id="BGPR01003223">
    <property type="protein sequence ID" value="GBM85321.1"/>
    <property type="molecule type" value="Genomic_DNA"/>
</dbReference>
<accession>A0A4Y2J4X8</accession>
<comment type="caution">
    <text evidence="1">The sequence shown here is derived from an EMBL/GenBank/DDBJ whole genome shotgun (WGS) entry which is preliminary data.</text>
</comment>
<dbReference type="Proteomes" id="UP000499080">
    <property type="component" value="Unassembled WGS sequence"/>
</dbReference>
<dbReference type="AlphaFoldDB" id="A0A4Y2J4X8"/>
<gene>
    <name evidence="1" type="ORF">AVEN_215791_1</name>
</gene>
<protein>
    <submittedName>
        <fullName evidence="1">Uncharacterized protein</fullName>
    </submittedName>
</protein>
<keyword evidence="2" id="KW-1185">Reference proteome</keyword>
<proteinExistence type="predicted"/>
<evidence type="ECO:0000313" key="1">
    <source>
        <dbReference type="EMBL" id="GBM85321.1"/>
    </source>
</evidence>